<dbReference type="GO" id="GO:0031072">
    <property type="term" value="F:heat shock protein binding"/>
    <property type="evidence" value="ECO:0007669"/>
    <property type="project" value="TreeGrafter"/>
</dbReference>
<dbReference type="PRINTS" id="PR00625">
    <property type="entry name" value="JDOMAIN"/>
</dbReference>
<evidence type="ECO:0000256" key="1">
    <source>
        <dbReference type="SAM" id="MobiDB-lite"/>
    </source>
</evidence>
<feature type="compositionally biased region" description="Basic and acidic residues" evidence="1">
    <location>
        <begin position="414"/>
        <end position="426"/>
    </location>
</feature>
<dbReference type="GO" id="GO:0005737">
    <property type="term" value="C:cytoplasm"/>
    <property type="evidence" value="ECO:0007669"/>
    <property type="project" value="TreeGrafter"/>
</dbReference>
<protein>
    <recommendedName>
        <fullName evidence="2">J domain-containing protein</fullName>
    </recommendedName>
</protein>
<feature type="compositionally biased region" description="Basic and acidic residues" evidence="1">
    <location>
        <begin position="586"/>
        <end position="600"/>
    </location>
</feature>
<evidence type="ECO:0000313" key="3">
    <source>
        <dbReference type="EMBL" id="KAK4541689.1"/>
    </source>
</evidence>
<organism evidence="3 4">
    <name type="scientific">Oleoguttula mirabilis</name>
    <dbReference type="NCBI Taxonomy" id="1507867"/>
    <lineage>
        <taxon>Eukaryota</taxon>
        <taxon>Fungi</taxon>
        <taxon>Dikarya</taxon>
        <taxon>Ascomycota</taxon>
        <taxon>Pezizomycotina</taxon>
        <taxon>Dothideomycetes</taxon>
        <taxon>Dothideomycetidae</taxon>
        <taxon>Mycosphaerellales</taxon>
        <taxon>Teratosphaeriaceae</taxon>
        <taxon>Oleoguttula</taxon>
    </lineage>
</organism>
<dbReference type="Proteomes" id="UP001324427">
    <property type="component" value="Unassembled WGS sequence"/>
</dbReference>
<dbReference type="InterPro" id="IPR036869">
    <property type="entry name" value="J_dom_sf"/>
</dbReference>
<dbReference type="SUPFAM" id="SSF46565">
    <property type="entry name" value="Chaperone J-domain"/>
    <property type="match status" value="1"/>
</dbReference>
<keyword evidence="4" id="KW-1185">Reference proteome</keyword>
<name>A0AAV9J9A7_9PEZI</name>
<feature type="compositionally biased region" description="Polar residues" evidence="1">
    <location>
        <begin position="620"/>
        <end position="630"/>
    </location>
</feature>
<feature type="compositionally biased region" description="Basic and acidic residues" evidence="1">
    <location>
        <begin position="119"/>
        <end position="135"/>
    </location>
</feature>
<feature type="compositionally biased region" description="Basic and acidic residues" evidence="1">
    <location>
        <begin position="390"/>
        <end position="399"/>
    </location>
</feature>
<reference evidence="3 4" key="1">
    <citation type="submission" date="2021-11" db="EMBL/GenBank/DDBJ databases">
        <title>Black yeast isolated from Biological Soil Crust.</title>
        <authorList>
            <person name="Kurbessoian T."/>
        </authorList>
    </citation>
    <scope>NUCLEOTIDE SEQUENCE [LARGE SCALE GENOMIC DNA]</scope>
    <source>
        <strain evidence="3 4">CCFEE 5522</strain>
    </source>
</reference>
<evidence type="ECO:0000313" key="4">
    <source>
        <dbReference type="Proteomes" id="UP001324427"/>
    </source>
</evidence>
<feature type="compositionally biased region" description="Basic and acidic residues" evidence="1">
    <location>
        <begin position="333"/>
        <end position="360"/>
    </location>
</feature>
<dbReference type="GO" id="GO:0005634">
    <property type="term" value="C:nucleus"/>
    <property type="evidence" value="ECO:0007669"/>
    <property type="project" value="TreeGrafter"/>
</dbReference>
<dbReference type="EMBL" id="JAVFHQ010000049">
    <property type="protein sequence ID" value="KAK4541689.1"/>
    <property type="molecule type" value="Genomic_DNA"/>
</dbReference>
<dbReference type="PROSITE" id="PS50076">
    <property type="entry name" value="DNAJ_2"/>
    <property type="match status" value="1"/>
</dbReference>
<dbReference type="InterPro" id="IPR052594">
    <property type="entry name" value="J_domain-containing_protein"/>
</dbReference>
<feature type="compositionally biased region" description="Basic and acidic residues" evidence="1">
    <location>
        <begin position="154"/>
        <end position="213"/>
    </location>
</feature>
<feature type="compositionally biased region" description="Basic and acidic residues" evidence="1">
    <location>
        <begin position="478"/>
        <end position="489"/>
    </location>
</feature>
<dbReference type="SMART" id="SM00271">
    <property type="entry name" value="DnaJ"/>
    <property type="match status" value="1"/>
</dbReference>
<comment type="caution">
    <text evidence="3">The sequence shown here is derived from an EMBL/GenBank/DDBJ whole genome shotgun (WGS) entry which is preliminary data.</text>
</comment>
<proteinExistence type="predicted"/>
<sequence length="630" mass="72285">MGSPLPEDPYLALGVPKDAPNNTIKTQYRKLVLKFHPDKVQDESHKQAAVDQFHKIQTAYEIIGDEDRRARYDAQCKLAELRKDVMEKQGGGGRTAEVRTAAYKMPTESVRGGAFYARGPERREEVSPQYEERRPAYASAHASDYFDTTSRVGARKDGDYERSSKRTPPAREDRERVKTPVKDPRESERARQKERTSRREKDIRQDRDRKTAYAEDNSDSDEDEYESQARRMKQEDDLRKAKTTYHEQARRDKEDAARPYYEIDERTRKIYSQYDEARDYIGKASRPKQMPEDERRPSPVRMASSKDKVDYIRRTDGRPGGMMRRASAKPKTTGREPEERRSSAREPERRSSAEIDEPRRAPPLTTAKSSPSDIRIPAEKLRSQSMQTDAQERQERDDFVPPLMKRSTTMPNVHARERDPRRKEPQKGSSLRQAENVDSYPTPAATPEVSGAPPKYRYNREYADDTEYATPDGYRTADGYRTEVLEPKVKTRLTRSPSPVRDTGRDKGRTASARYAPPSPQRPAPPRTTSTSYVYGTNGVEQYSRPGVSRESSKRGDPTLYGELPTTTRDLRSPRQSTSRYSPPEEGVKYTKDFKTEDVRVQSGYGSRRPSMPTRPSYARQGSYSTVGVR</sequence>
<feature type="region of interest" description="Disordered" evidence="1">
    <location>
        <begin position="88"/>
        <end position="630"/>
    </location>
</feature>
<dbReference type="Gene3D" id="1.10.287.110">
    <property type="entry name" value="DnaJ domain"/>
    <property type="match status" value="1"/>
</dbReference>
<dbReference type="PANTHER" id="PTHR44144">
    <property type="entry name" value="DNAJ HOMOLOG SUBFAMILY C MEMBER 9"/>
    <property type="match status" value="1"/>
</dbReference>
<accession>A0AAV9J9A7</accession>
<dbReference type="InterPro" id="IPR001623">
    <property type="entry name" value="DnaJ_domain"/>
</dbReference>
<dbReference type="PANTHER" id="PTHR44144:SF1">
    <property type="entry name" value="DNAJ HOMOLOG SUBFAMILY C MEMBER 9"/>
    <property type="match status" value="1"/>
</dbReference>
<feature type="compositionally biased region" description="Basic and acidic residues" evidence="1">
    <location>
        <begin position="227"/>
        <end position="268"/>
    </location>
</feature>
<feature type="compositionally biased region" description="Basic and acidic residues" evidence="1">
    <location>
        <begin position="304"/>
        <end position="317"/>
    </location>
</feature>
<feature type="compositionally biased region" description="Pro residues" evidence="1">
    <location>
        <begin position="517"/>
        <end position="526"/>
    </location>
</feature>
<dbReference type="AlphaFoldDB" id="A0AAV9J9A7"/>
<feature type="compositionally biased region" description="Acidic residues" evidence="1">
    <location>
        <begin position="216"/>
        <end position="226"/>
    </location>
</feature>
<dbReference type="Pfam" id="PF00226">
    <property type="entry name" value="DnaJ"/>
    <property type="match status" value="1"/>
</dbReference>
<dbReference type="CDD" id="cd06257">
    <property type="entry name" value="DnaJ"/>
    <property type="match status" value="1"/>
</dbReference>
<gene>
    <name evidence="3" type="ORF">LTR36_007398</name>
</gene>
<feature type="domain" description="J" evidence="2">
    <location>
        <begin position="8"/>
        <end position="76"/>
    </location>
</feature>
<evidence type="ECO:0000259" key="2">
    <source>
        <dbReference type="PROSITE" id="PS50076"/>
    </source>
</evidence>